<keyword evidence="2" id="KW-1185">Reference proteome</keyword>
<dbReference type="EMBL" id="BSNS01000011">
    <property type="protein sequence ID" value="GLQ55598.1"/>
    <property type="molecule type" value="Genomic_DNA"/>
</dbReference>
<dbReference type="RefSeq" id="WP_284340988.1">
    <property type="nucleotide sequence ID" value="NZ_BSNS01000011.1"/>
</dbReference>
<organism evidence="1 2">
    <name type="scientific">Devosia nitrariae</name>
    <dbReference type="NCBI Taxonomy" id="2071872"/>
    <lineage>
        <taxon>Bacteria</taxon>
        <taxon>Pseudomonadati</taxon>
        <taxon>Pseudomonadota</taxon>
        <taxon>Alphaproteobacteria</taxon>
        <taxon>Hyphomicrobiales</taxon>
        <taxon>Devosiaceae</taxon>
        <taxon>Devosia</taxon>
    </lineage>
</organism>
<evidence type="ECO:0000313" key="2">
    <source>
        <dbReference type="Proteomes" id="UP001156691"/>
    </source>
</evidence>
<dbReference type="Proteomes" id="UP001156691">
    <property type="component" value="Unassembled WGS sequence"/>
</dbReference>
<proteinExistence type="predicted"/>
<comment type="caution">
    <text evidence="1">The sequence shown here is derived from an EMBL/GenBank/DDBJ whole genome shotgun (WGS) entry which is preliminary data.</text>
</comment>
<name>A0ABQ5W769_9HYPH</name>
<gene>
    <name evidence="1" type="ORF">GCM10010862_28570</name>
</gene>
<reference evidence="2" key="1">
    <citation type="journal article" date="2019" name="Int. J. Syst. Evol. Microbiol.">
        <title>The Global Catalogue of Microorganisms (GCM) 10K type strain sequencing project: providing services to taxonomists for standard genome sequencing and annotation.</title>
        <authorList>
            <consortium name="The Broad Institute Genomics Platform"/>
            <consortium name="The Broad Institute Genome Sequencing Center for Infectious Disease"/>
            <person name="Wu L."/>
            <person name="Ma J."/>
        </authorList>
    </citation>
    <scope>NUCLEOTIDE SEQUENCE [LARGE SCALE GENOMIC DNA]</scope>
    <source>
        <strain evidence="2">NBRC 112416</strain>
    </source>
</reference>
<accession>A0ABQ5W769</accession>
<sequence length="62" mass="6700">MITGTTKIAYFAEARTSCRSVSATTPTLSTMSARSARCPPTLDISYAWERIEATTVQLVTIA</sequence>
<protein>
    <submittedName>
        <fullName evidence="1">Uncharacterized protein</fullName>
    </submittedName>
</protein>
<evidence type="ECO:0000313" key="1">
    <source>
        <dbReference type="EMBL" id="GLQ55598.1"/>
    </source>
</evidence>